<proteinExistence type="predicted"/>
<evidence type="ECO:0000313" key="11">
    <source>
        <dbReference type="Proteomes" id="UP001160499"/>
    </source>
</evidence>
<dbReference type="PANTHER" id="PTHR24221">
    <property type="entry name" value="ATP-BINDING CASSETTE SUB-FAMILY B"/>
    <property type="match status" value="1"/>
</dbReference>
<evidence type="ECO:0000259" key="9">
    <source>
        <dbReference type="PROSITE" id="PS50929"/>
    </source>
</evidence>
<evidence type="ECO:0000313" key="10">
    <source>
        <dbReference type="EMBL" id="MDH6214343.1"/>
    </source>
</evidence>
<keyword evidence="2 7" id="KW-0812">Transmembrane</keyword>
<dbReference type="Pfam" id="PF00005">
    <property type="entry name" value="ABC_tran"/>
    <property type="match status" value="1"/>
</dbReference>
<dbReference type="EMBL" id="JARXVH010000002">
    <property type="protein sequence ID" value="MDH6214343.1"/>
    <property type="molecule type" value="Genomic_DNA"/>
</dbReference>
<dbReference type="InterPro" id="IPR036640">
    <property type="entry name" value="ABC1_TM_sf"/>
</dbReference>
<reference evidence="10 11" key="1">
    <citation type="submission" date="2023-04" db="EMBL/GenBank/DDBJ databases">
        <title>Forest soil microbial communities from Buena Vista Peninsula, Colon Province, Panama.</title>
        <authorList>
            <person name="Bouskill N."/>
        </authorList>
    </citation>
    <scope>NUCLEOTIDE SEQUENCE [LARGE SCALE GENOMIC DNA]</scope>
    <source>
        <strain evidence="10 11">GGS1</strain>
    </source>
</reference>
<dbReference type="InterPro" id="IPR027417">
    <property type="entry name" value="P-loop_NTPase"/>
</dbReference>
<dbReference type="PROSITE" id="PS50929">
    <property type="entry name" value="ABC_TM1F"/>
    <property type="match status" value="1"/>
</dbReference>
<feature type="transmembrane region" description="Helical" evidence="7">
    <location>
        <begin position="28"/>
        <end position="50"/>
    </location>
</feature>
<keyword evidence="11" id="KW-1185">Reference proteome</keyword>
<evidence type="ECO:0000256" key="6">
    <source>
        <dbReference type="ARBA" id="ARBA00023136"/>
    </source>
</evidence>
<gene>
    <name evidence="10" type="ORF">M2283_001626</name>
</gene>
<sequence>MPEPRTGKDEDARDLAELQAPVAGRVTVAAALQALAAALSVAPMVAVVDIGRRLLDGHDDHLWAIAWTAVALLAVRLLLYLFAGTLSHLAEADLALSLRQRLAAHLAVLPLGWFAGGVSAKVKTTVQDDVGSLHHAVAHARGDLAAAVAGPAVIGVYLLWADWRLALLTFAVIAGAQSVRMRMAARSAEPVQRIAAAQLELTAASIELVRGISVAKAFGGGETPRRFSEAAAAYADVNDEAQRLFIRQRSLTRATVAPATILLLITGCGVGLVALGWTDPVDILAFTLLGLGLFEQITPIYSARGLRRTARAAAHRITGLLHEPAQEVTLHPAALPPRTQGTPPVLELDGVRFGYPAAGRDREVLHGLDAAFAPGTVTALVGPSGAGKSTLGMLLARFYDVTGGAIRLDGTDIRELDRDELYRNIGFLFQDVVLLRRSVRDNIALSQPDASDETVHAAAKAAAVHDRITALPRGYDSVVGEDARLSGGEAQRVSIARTLLAGTPIVVLDEATAFADPESEAAVQDALAELAGGRTLLVIAHRLRTIAAADQILVLDDGRIAERGRHEDLLAADGQYARMWRAQHGSSTA</sequence>
<evidence type="ECO:0000256" key="5">
    <source>
        <dbReference type="ARBA" id="ARBA00022989"/>
    </source>
</evidence>
<evidence type="ECO:0000256" key="3">
    <source>
        <dbReference type="ARBA" id="ARBA00022741"/>
    </source>
</evidence>
<dbReference type="PROSITE" id="PS00211">
    <property type="entry name" value="ABC_TRANSPORTER_1"/>
    <property type="match status" value="1"/>
</dbReference>
<feature type="transmembrane region" description="Helical" evidence="7">
    <location>
        <begin position="256"/>
        <end position="277"/>
    </location>
</feature>
<dbReference type="InterPro" id="IPR003439">
    <property type="entry name" value="ABC_transporter-like_ATP-bd"/>
</dbReference>
<dbReference type="Pfam" id="PF00664">
    <property type="entry name" value="ABC_membrane"/>
    <property type="match status" value="1"/>
</dbReference>
<protein>
    <submittedName>
        <fullName evidence="10">ATP-binding cassette subfamily B protein IrtA</fullName>
    </submittedName>
</protein>
<dbReference type="PROSITE" id="PS50893">
    <property type="entry name" value="ABC_TRANSPORTER_2"/>
    <property type="match status" value="1"/>
</dbReference>
<dbReference type="Proteomes" id="UP001160499">
    <property type="component" value="Unassembled WGS sequence"/>
</dbReference>
<organism evidence="10 11">
    <name type="scientific">Streptomyces pseudovenezuelae</name>
    <dbReference type="NCBI Taxonomy" id="67350"/>
    <lineage>
        <taxon>Bacteria</taxon>
        <taxon>Bacillati</taxon>
        <taxon>Actinomycetota</taxon>
        <taxon>Actinomycetes</taxon>
        <taxon>Kitasatosporales</taxon>
        <taxon>Streptomycetaceae</taxon>
        <taxon>Streptomyces</taxon>
        <taxon>Streptomyces aurantiacus group</taxon>
    </lineage>
</organism>
<keyword evidence="6 7" id="KW-0472">Membrane</keyword>
<evidence type="ECO:0000256" key="1">
    <source>
        <dbReference type="ARBA" id="ARBA00004651"/>
    </source>
</evidence>
<comment type="caution">
    <text evidence="10">The sequence shown here is derived from an EMBL/GenBank/DDBJ whole genome shotgun (WGS) entry which is preliminary data.</text>
</comment>
<dbReference type="Gene3D" id="1.20.1560.10">
    <property type="entry name" value="ABC transporter type 1, transmembrane domain"/>
    <property type="match status" value="1"/>
</dbReference>
<evidence type="ECO:0000259" key="8">
    <source>
        <dbReference type="PROSITE" id="PS50893"/>
    </source>
</evidence>
<dbReference type="PANTHER" id="PTHR24221:SF654">
    <property type="entry name" value="ATP-BINDING CASSETTE SUB-FAMILY B MEMBER 6"/>
    <property type="match status" value="1"/>
</dbReference>
<dbReference type="SUPFAM" id="SSF52540">
    <property type="entry name" value="P-loop containing nucleoside triphosphate hydrolases"/>
    <property type="match status" value="1"/>
</dbReference>
<keyword evidence="4 10" id="KW-0067">ATP-binding</keyword>
<dbReference type="SUPFAM" id="SSF90123">
    <property type="entry name" value="ABC transporter transmembrane region"/>
    <property type="match status" value="1"/>
</dbReference>
<accession>A0ABT6LDF9</accession>
<name>A0ABT6LDF9_9ACTN</name>
<dbReference type="Gene3D" id="3.40.50.300">
    <property type="entry name" value="P-loop containing nucleotide triphosphate hydrolases"/>
    <property type="match status" value="1"/>
</dbReference>
<dbReference type="InterPro" id="IPR017871">
    <property type="entry name" value="ABC_transporter-like_CS"/>
</dbReference>
<dbReference type="InterPro" id="IPR039421">
    <property type="entry name" value="Type_1_exporter"/>
</dbReference>
<feature type="domain" description="ABC transmembrane type-1" evidence="9">
    <location>
        <begin position="28"/>
        <end position="298"/>
    </location>
</feature>
<evidence type="ECO:0000256" key="4">
    <source>
        <dbReference type="ARBA" id="ARBA00022840"/>
    </source>
</evidence>
<keyword evidence="5 7" id="KW-1133">Transmembrane helix</keyword>
<dbReference type="RefSeq" id="WP_280875387.1">
    <property type="nucleotide sequence ID" value="NZ_JARXVH010000002.1"/>
</dbReference>
<dbReference type="InterPro" id="IPR011527">
    <property type="entry name" value="ABC1_TM_dom"/>
</dbReference>
<dbReference type="GO" id="GO:0005524">
    <property type="term" value="F:ATP binding"/>
    <property type="evidence" value="ECO:0007669"/>
    <property type="project" value="UniProtKB-KW"/>
</dbReference>
<dbReference type="SMART" id="SM00382">
    <property type="entry name" value="AAA"/>
    <property type="match status" value="1"/>
</dbReference>
<feature type="transmembrane region" description="Helical" evidence="7">
    <location>
        <begin position="62"/>
        <end position="82"/>
    </location>
</feature>
<evidence type="ECO:0000256" key="2">
    <source>
        <dbReference type="ARBA" id="ARBA00022692"/>
    </source>
</evidence>
<feature type="domain" description="ABC transporter" evidence="8">
    <location>
        <begin position="346"/>
        <end position="582"/>
    </location>
</feature>
<keyword evidence="3" id="KW-0547">Nucleotide-binding</keyword>
<comment type="subcellular location">
    <subcellularLocation>
        <location evidence="1">Cell membrane</location>
        <topology evidence="1">Multi-pass membrane protein</topology>
    </subcellularLocation>
</comment>
<evidence type="ECO:0000256" key="7">
    <source>
        <dbReference type="SAM" id="Phobius"/>
    </source>
</evidence>
<dbReference type="InterPro" id="IPR003593">
    <property type="entry name" value="AAA+_ATPase"/>
</dbReference>